<gene>
    <name evidence="1" type="ORF">DPMN_035265</name>
</gene>
<accession>A0A9D4MAL1</accession>
<dbReference type="EMBL" id="JAIWYP010000002">
    <property type="protein sequence ID" value="KAH3872052.1"/>
    <property type="molecule type" value="Genomic_DNA"/>
</dbReference>
<organism evidence="1 2">
    <name type="scientific">Dreissena polymorpha</name>
    <name type="common">Zebra mussel</name>
    <name type="synonym">Mytilus polymorpha</name>
    <dbReference type="NCBI Taxonomy" id="45954"/>
    <lineage>
        <taxon>Eukaryota</taxon>
        <taxon>Metazoa</taxon>
        <taxon>Spiralia</taxon>
        <taxon>Lophotrochozoa</taxon>
        <taxon>Mollusca</taxon>
        <taxon>Bivalvia</taxon>
        <taxon>Autobranchia</taxon>
        <taxon>Heteroconchia</taxon>
        <taxon>Euheterodonta</taxon>
        <taxon>Imparidentia</taxon>
        <taxon>Neoheterodontei</taxon>
        <taxon>Myida</taxon>
        <taxon>Dreissenoidea</taxon>
        <taxon>Dreissenidae</taxon>
        <taxon>Dreissena</taxon>
    </lineage>
</organism>
<proteinExistence type="predicted"/>
<dbReference type="Proteomes" id="UP000828390">
    <property type="component" value="Unassembled WGS sequence"/>
</dbReference>
<evidence type="ECO:0000313" key="1">
    <source>
        <dbReference type="EMBL" id="KAH3872052.1"/>
    </source>
</evidence>
<comment type="caution">
    <text evidence="1">The sequence shown here is derived from an EMBL/GenBank/DDBJ whole genome shotgun (WGS) entry which is preliminary data.</text>
</comment>
<keyword evidence="2" id="KW-1185">Reference proteome</keyword>
<evidence type="ECO:0000313" key="2">
    <source>
        <dbReference type="Proteomes" id="UP000828390"/>
    </source>
</evidence>
<sequence length="145" mass="16360">MGHYRVSPAFHRFLFICLACICIQVFLGRPYFLSTWGFHVDITLCWIQFCGGCGTSIANVSEGCLQRESAMLFPTILRLKSCLASGYLEKLPETGINKDLDFLYGGYSGPLVCFIWEYWLHDCIEEPDRGDDDECAGSPNVLQLL</sequence>
<reference evidence="1" key="2">
    <citation type="submission" date="2020-11" db="EMBL/GenBank/DDBJ databases">
        <authorList>
            <person name="McCartney M.A."/>
            <person name="Auch B."/>
            <person name="Kono T."/>
            <person name="Mallez S."/>
            <person name="Becker A."/>
            <person name="Gohl D.M."/>
            <person name="Silverstein K.A.T."/>
            <person name="Koren S."/>
            <person name="Bechman K.B."/>
            <person name="Herman A."/>
            <person name="Abrahante J.E."/>
            <person name="Garbe J."/>
        </authorList>
    </citation>
    <scope>NUCLEOTIDE SEQUENCE</scope>
    <source>
        <strain evidence="1">Duluth1</strain>
        <tissue evidence="1">Whole animal</tissue>
    </source>
</reference>
<reference evidence="1" key="1">
    <citation type="journal article" date="2019" name="bioRxiv">
        <title>The Genome of the Zebra Mussel, Dreissena polymorpha: A Resource for Invasive Species Research.</title>
        <authorList>
            <person name="McCartney M.A."/>
            <person name="Auch B."/>
            <person name="Kono T."/>
            <person name="Mallez S."/>
            <person name="Zhang Y."/>
            <person name="Obille A."/>
            <person name="Becker A."/>
            <person name="Abrahante J.E."/>
            <person name="Garbe J."/>
            <person name="Badalamenti J.P."/>
            <person name="Herman A."/>
            <person name="Mangelson H."/>
            <person name="Liachko I."/>
            <person name="Sullivan S."/>
            <person name="Sone E.D."/>
            <person name="Koren S."/>
            <person name="Silverstein K.A.T."/>
            <person name="Beckman K.B."/>
            <person name="Gohl D.M."/>
        </authorList>
    </citation>
    <scope>NUCLEOTIDE SEQUENCE</scope>
    <source>
        <strain evidence="1">Duluth1</strain>
        <tissue evidence="1">Whole animal</tissue>
    </source>
</reference>
<dbReference type="AlphaFoldDB" id="A0A9D4MAL1"/>
<name>A0A9D4MAL1_DREPO</name>
<protein>
    <submittedName>
        <fullName evidence="1">Uncharacterized protein</fullName>
    </submittedName>
</protein>